<sequence>MTAVPGEIFYYVHHHGGGHRSRAREILRHLEADVFLLSSLPRPPDLDAWVPAGSTARRDWLELAWDTGDGADPAAAARYEDPDAGGLLHWVPIGHHGLQLRHQQLTAAIAEHSPALLVSDVSAEIACVARLSGVPVVSVLLPGRRDDAPHRLAFELSRGLLAPWPRPPTAPEWLRPWASRTFFAGGIGAEVAATARSAAGQVAGRTVIPAFGTDPAPQQQWRAAAAASRTWNWQLDAELLPVQQWRQRLAAADVVIAHAGLGTIADLAVTGRRSVIIPQPRPFGEQDATAELVRSLGIGSLVLPDWPTVGDWDALLDRVSAGPADDWSAWSVQDGARRAAKWLLEQAT</sequence>
<accession>A0AAU8DNL1</accession>
<dbReference type="Pfam" id="PF04101">
    <property type="entry name" value="Glyco_tran_28_C"/>
    <property type="match status" value="1"/>
</dbReference>
<proteinExistence type="predicted"/>
<protein>
    <submittedName>
        <fullName evidence="2">Glycosyltransferase</fullName>
    </submittedName>
</protein>
<dbReference type="GO" id="GO:0016758">
    <property type="term" value="F:hexosyltransferase activity"/>
    <property type="evidence" value="ECO:0007669"/>
    <property type="project" value="InterPro"/>
</dbReference>
<reference evidence="2" key="1">
    <citation type="submission" date="2024-05" db="EMBL/GenBank/DDBJ databases">
        <authorList>
            <person name="Cai S.Y."/>
            <person name="Jin L.M."/>
            <person name="Li H.R."/>
        </authorList>
    </citation>
    <scope>NUCLEOTIDE SEQUENCE</scope>
    <source>
        <strain evidence="2">A5-74</strain>
    </source>
</reference>
<dbReference type="RefSeq" id="WP_353649199.1">
    <property type="nucleotide sequence ID" value="NZ_CP159218.1"/>
</dbReference>
<evidence type="ECO:0000313" key="2">
    <source>
        <dbReference type="EMBL" id="XCG63584.1"/>
    </source>
</evidence>
<name>A0AAU8DNL1_9ACTN</name>
<evidence type="ECO:0000259" key="1">
    <source>
        <dbReference type="Pfam" id="PF04101"/>
    </source>
</evidence>
<feature type="domain" description="Glycosyl transferase family 28 C-terminal" evidence="1">
    <location>
        <begin position="238"/>
        <end position="299"/>
    </location>
</feature>
<dbReference type="SUPFAM" id="SSF53756">
    <property type="entry name" value="UDP-Glycosyltransferase/glycogen phosphorylase"/>
    <property type="match status" value="1"/>
</dbReference>
<gene>
    <name evidence="2" type="ORF">ABLG96_20745</name>
</gene>
<dbReference type="Gene3D" id="3.40.50.2000">
    <property type="entry name" value="Glycogen Phosphorylase B"/>
    <property type="match status" value="1"/>
</dbReference>
<dbReference type="InterPro" id="IPR007235">
    <property type="entry name" value="Glyco_trans_28_C"/>
</dbReference>
<dbReference type="AlphaFoldDB" id="A0AAU8DNL1"/>
<organism evidence="2">
    <name type="scientific">Nakamurella sp. A5-74</name>
    <dbReference type="NCBI Taxonomy" id="3158264"/>
    <lineage>
        <taxon>Bacteria</taxon>
        <taxon>Bacillati</taxon>
        <taxon>Actinomycetota</taxon>
        <taxon>Actinomycetes</taxon>
        <taxon>Nakamurellales</taxon>
        <taxon>Nakamurellaceae</taxon>
        <taxon>Nakamurella</taxon>
    </lineage>
</organism>
<dbReference type="EMBL" id="CP159218">
    <property type="protein sequence ID" value="XCG63584.1"/>
    <property type="molecule type" value="Genomic_DNA"/>
</dbReference>